<reference evidence="1 2" key="1">
    <citation type="journal article" date="2006" name="Int. J. Syst. Evol. Microbiol.">
        <title>Chryseobacterium piscium sp. nov., isolated from fish of the South Atlantic Ocean off South Africa.</title>
        <authorList>
            <person name="de Beer H."/>
            <person name="Hugo C.J."/>
            <person name="Jooste P.J."/>
            <person name="Vancanneyt M."/>
            <person name="Coenye T."/>
            <person name="Vandamme P."/>
        </authorList>
    </citation>
    <scope>NUCLEOTIDE SEQUENCE [LARGE SCALE GENOMIC DNA]</scope>
    <source>
        <strain evidence="1 2">CCUG 51923</strain>
    </source>
</reference>
<proteinExistence type="predicted"/>
<dbReference type="AlphaFoldDB" id="A0A3D9BQR2"/>
<protein>
    <recommendedName>
        <fullName evidence="3">Lipoprotein</fullName>
    </recommendedName>
</protein>
<dbReference type="Proteomes" id="UP000256512">
    <property type="component" value="Unassembled WGS sequence"/>
</dbReference>
<evidence type="ECO:0000313" key="2">
    <source>
        <dbReference type="Proteomes" id="UP000256512"/>
    </source>
</evidence>
<gene>
    <name evidence="1" type="ORF">DRF62_05485</name>
</gene>
<evidence type="ECO:0008006" key="3">
    <source>
        <dbReference type="Google" id="ProtNLM"/>
    </source>
</evidence>
<evidence type="ECO:0000313" key="1">
    <source>
        <dbReference type="EMBL" id="REC55859.1"/>
    </source>
</evidence>
<organism evidence="1 2">
    <name type="scientific">Chryseobacterium piscium</name>
    <dbReference type="NCBI Taxonomy" id="333702"/>
    <lineage>
        <taxon>Bacteria</taxon>
        <taxon>Pseudomonadati</taxon>
        <taxon>Bacteroidota</taxon>
        <taxon>Flavobacteriia</taxon>
        <taxon>Flavobacteriales</taxon>
        <taxon>Weeksellaceae</taxon>
        <taxon>Chryseobacterium group</taxon>
        <taxon>Chryseobacterium</taxon>
    </lineage>
</organism>
<dbReference type="EMBL" id="QNVS01000010">
    <property type="protein sequence ID" value="REC55859.1"/>
    <property type="molecule type" value="Genomic_DNA"/>
</dbReference>
<sequence length="258" mass="30535">MNKFLLILIVFLMSCKKEKTFADDIVLNFPKDEKLTFQEFNNDLTHRGTSLIYIGEIRPQIAVKYYKYIIPPVTPYNDDIQNSKTRKKFEDSIELAQQSFFRTEKIKILETNEVFAAPLNSKNLSILVREKDTIPLYKQYYKTNEIKKYKAFPVIIKNISTKVLKIPTDPKSVDLWILNNTQFRYVRNSNYIFRGSELQKISYFELKPDEILIYSCPYFKKGEKRKAKIKFGTAESKEFEISVDENIIRKMLHEGFLE</sequence>
<keyword evidence="2" id="KW-1185">Reference proteome</keyword>
<dbReference type="PROSITE" id="PS51257">
    <property type="entry name" value="PROKAR_LIPOPROTEIN"/>
    <property type="match status" value="1"/>
</dbReference>
<comment type="caution">
    <text evidence="1">The sequence shown here is derived from an EMBL/GenBank/DDBJ whole genome shotgun (WGS) entry which is preliminary data.</text>
</comment>
<accession>A0A3D9BQR2</accession>
<dbReference type="RefSeq" id="WP_115949437.1">
    <property type="nucleotide sequence ID" value="NZ_QNVS01000010.1"/>
</dbReference>
<name>A0A3D9BQR2_9FLAO</name>